<dbReference type="GO" id="GO:0051371">
    <property type="term" value="F:muscle alpha-actinin binding"/>
    <property type="evidence" value="ECO:0007669"/>
    <property type="project" value="TreeGrafter"/>
</dbReference>
<dbReference type="Gene3D" id="2.30.42.10">
    <property type="match status" value="1"/>
</dbReference>
<feature type="domain" description="PDZ" evidence="4">
    <location>
        <begin position="7"/>
        <end position="88"/>
    </location>
</feature>
<dbReference type="GO" id="GO:0030036">
    <property type="term" value="P:actin cytoskeleton organization"/>
    <property type="evidence" value="ECO:0007669"/>
    <property type="project" value="TreeGrafter"/>
</dbReference>
<dbReference type="SUPFAM" id="SSF50156">
    <property type="entry name" value="PDZ domain-like"/>
    <property type="match status" value="1"/>
</dbReference>
<dbReference type="InterPro" id="IPR036034">
    <property type="entry name" value="PDZ_sf"/>
</dbReference>
<evidence type="ECO:0000313" key="5">
    <source>
        <dbReference type="EMBL" id="KAK7111582.1"/>
    </source>
</evidence>
<comment type="subcellular location">
    <subcellularLocation>
        <location evidence="1">Cytoplasm</location>
    </subcellularLocation>
</comment>
<evidence type="ECO:0000313" key="6">
    <source>
        <dbReference type="Proteomes" id="UP001374579"/>
    </source>
</evidence>
<keyword evidence="3" id="KW-0862">Zinc</keyword>
<organism evidence="5 6">
    <name type="scientific">Littorina saxatilis</name>
    <dbReference type="NCBI Taxonomy" id="31220"/>
    <lineage>
        <taxon>Eukaryota</taxon>
        <taxon>Metazoa</taxon>
        <taxon>Spiralia</taxon>
        <taxon>Lophotrochozoa</taxon>
        <taxon>Mollusca</taxon>
        <taxon>Gastropoda</taxon>
        <taxon>Caenogastropoda</taxon>
        <taxon>Littorinimorpha</taxon>
        <taxon>Littorinoidea</taxon>
        <taxon>Littorinidae</taxon>
        <taxon>Littorina</taxon>
    </lineage>
</organism>
<dbReference type="PROSITE" id="PS50106">
    <property type="entry name" value="PDZ"/>
    <property type="match status" value="1"/>
</dbReference>
<gene>
    <name evidence="5" type="ORF">V1264_011190</name>
</gene>
<dbReference type="Proteomes" id="UP001374579">
    <property type="component" value="Unassembled WGS sequence"/>
</dbReference>
<evidence type="ECO:0000256" key="3">
    <source>
        <dbReference type="ARBA" id="ARBA00023038"/>
    </source>
</evidence>
<evidence type="ECO:0000256" key="2">
    <source>
        <dbReference type="ARBA" id="ARBA00022490"/>
    </source>
</evidence>
<dbReference type="GO" id="GO:0030018">
    <property type="term" value="C:Z disc"/>
    <property type="evidence" value="ECO:0007669"/>
    <property type="project" value="TreeGrafter"/>
</dbReference>
<dbReference type="Pfam" id="PF00595">
    <property type="entry name" value="PDZ"/>
    <property type="match status" value="1"/>
</dbReference>
<dbReference type="AlphaFoldDB" id="A0AAN9BU56"/>
<dbReference type="GO" id="GO:0061061">
    <property type="term" value="P:muscle structure development"/>
    <property type="evidence" value="ECO:0007669"/>
    <property type="project" value="TreeGrafter"/>
</dbReference>
<dbReference type="CDD" id="cd23068">
    <property type="entry name" value="PDZ_ZASP52-like"/>
    <property type="match status" value="1"/>
</dbReference>
<dbReference type="InterPro" id="IPR001478">
    <property type="entry name" value="PDZ"/>
</dbReference>
<name>A0AAN9BU56_9CAEN</name>
<evidence type="ECO:0000259" key="4">
    <source>
        <dbReference type="PROSITE" id="PS50106"/>
    </source>
</evidence>
<evidence type="ECO:0000256" key="1">
    <source>
        <dbReference type="ARBA" id="ARBA00004496"/>
    </source>
</evidence>
<dbReference type="PANTHER" id="PTHR24214:SF38">
    <property type="entry name" value="PDZ AND LIM DOMAIN PROTEIN ZASP-RELATED"/>
    <property type="match status" value="1"/>
</dbReference>
<dbReference type="GO" id="GO:0003779">
    <property type="term" value="F:actin binding"/>
    <property type="evidence" value="ECO:0007669"/>
    <property type="project" value="TreeGrafter"/>
</dbReference>
<dbReference type="GO" id="GO:0001725">
    <property type="term" value="C:stress fiber"/>
    <property type="evidence" value="ECO:0007669"/>
    <property type="project" value="TreeGrafter"/>
</dbReference>
<keyword evidence="3" id="KW-0479">Metal-binding</keyword>
<dbReference type="GO" id="GO:0031941">
    <property type="term" value="C:filamentous actin"/>
    <property type="evidence" value="ECO:0007669"/>
    <property type="project" value="TreeGrafter"/>
</dbReference>
<proteinExistence type="predicted"/>
<dbReference type="PANTHER" id="PTHR24214">
    <property type="entry name" value="PDZ AND LIM DOMAIN PROTEIN ZASP"/>
    <property type="match status" value="1"/>
</dbReference>
<protein>
    <recommendedName>
        <fullName evidence="4">PDZ domain-containing protein</fullName>
    </recommendedName>
</protein>
<dbReference type="EMBL" id="JBAMIC010000002">
    <property type="protein sequence ID" value="KAK7111582.1"/>
    <property type="molecule type" value="Genomic_DNA"/>
</dbReference>
<keyword evidence="6" id="KW-1185">Reference proteome</keyword>
<dbReference type="GO" id="GO:0005912">
    <property type="term" value="C:adherens junction"/>
    <property type="evidence" value="ECO:0007669"/>
    <property type="project" value="TreeGrafter"/>
</dbReference>
<comment type="caution">
    <text evidence="5">The sequence shown here is derived from an EMBL/GenBank/DDBJ whole genome shotgun (WGS) entry which is preliminary data.</text>
</comment>
<dbReference type="InterPro" id="IPR050604">
    <property type="entry name" value="PDZ-LIM_domain"/>
</dbReference>
<reference evidence="5 6" key="1">
    <citation type="submission" date="2024-02" db="EMBL/GenBank/DDBJ databases">
        <title>Chromosome-scale genome assembly of the rough periwinkle Littorina saxatilis.</title>
        <authorList>
            <person name="De Jode A."/>
            <person name="Faria R."/>
            <person name="Formenti G."/>
            <person name="Sims Y."/>
            <person name="Smith T.P."/>
            <person name="Tracey A."/>
            <person name="Wood J.M.D."/>
            <person name="Zagrodzka Z.B."/>
            <person name="Johannesson K."/>
            <person name="Butlin R.K."/>
            <person name="Leder E.H."/>
        </authorList>
    </citation>
    <scope>NUCLEOTIDE SEQUENCE [LARGE SCALE GENOMIC DNA]</scope>
    <source>
        <strain evidence="5">Snail1</strain>
        <tissue evidence="5">Muscle</tissue>
    </source>
</reference>
<dbReference type="FunFam" id="2.30.42.10:FF:000055">
    <property type="entry name" value="PDZ and LIM domain protein 3"/>
    <property type="match status" value="1"/>
</dbReference>
<accession>A0AAN9BU56</accession>
<keyword evidence="2" id="KW-0963">Cytoplasm</keyword>
<dbReference type="SMART" id="SM00228">
    <property type="entry name" value="PDZ"/>
    <property type="match status" value="1"/>
</dbReference>
<keyword evidence="3" id="KW-0440">LIM domain</keyword>
<sequence length="88" mass="9644">MSLLTLEAKLERTEPGTPWGFRMQGGKDFSSPLTIQRVNPGSLAAKCGLQVGDIILKIGNTDTNTLRHKEAQNSILQAGNRLDLLLQR</sequence>